<gene>
    <name evidence="3" type="ORF">RN79_05640</name>
</gene>
<sequence length="281" mass="32300">MYRLTNLTLDTTTTYKNKDLVYQALDRENAKVKHQEAEGVLLVEELDKKGVVIYQEDIYLPFDGIADSLFLKARTNATPEITKKEKRFSFLKGSRAKNDQEPSSKAKQEPRKALSTPQIKEKEVSLAFSWIKRIMQVVGLFLLIISFVFSLITTQLFLASQRQVRTLQHQVTRLTQFQEQTGKLDTFGRYFLPSYYSEKGQLADFSSSRLTLHHQSGQLQSVILESVSQMKKDAYQLTYVLAIKDGETRSQKRLNLVVQKEKAAPYGYQVVQIPEVSNYPK</sequence>
<dbReference type="Gene3D" id="3.10.450.540">
    <property type="match status" value="1"/>
</dbReference>
<feature type="region of interest" description="Disordered" evidence="1">
    <location>
        <begin position="92"/>
        <end position="116"/>
    </location>
</feature>
<keyword evidence="2" id="KW-1133">Transmembrane helix</keyword>
<dbReference type="CDD" id="cd16427">
    <property type="entry name" value="TraM-like"/>
    <property type="match status" value="1"/>
</dbReference>
<dbReference type="AlphaFoldDB" id="A0A0C1K849"/>
<organism evidence="3 4">
    <name type="scientific">Streptococcus constellatus</name>
    <dbReference type="NCBI Taxonomy" id="76860"/>
    <lineage>
        <taxon>Bacteria</taxon>
        <taxon>Bacillati</taxon>
        <taxon>Bacillota</taxon>
        <taxon>Bacilli</taxon>
        <taxon>Lactobacillales</taxon>
        <taxon>Streptococcaceae</taxon>
        <taxon>Streptococcus</taxon>
        <taxon>Streptococcus anginosus group</taxon>
    </lineage>
</organism>
<dbReference type="RefSeq" id="WP_039677350.1">
    <property type="nucleotide sequence ID" value="NZ_JWIY01000001.1"/>
</dbReference>
<evidence type="ECO:0000313" key="3">
    <source>
        <dbReference type="EMBL" id="KIC79041.1"/>
    </source>
</evidence>
<feature type="compositionally biased region" description="Basic and acidic residues" evidence="1">
    <location>
        <begin position="96"/>
        <end position="112"/>
    </location>
</feature>
<feature type="transmembrane region" description="Helical" evidence="2">
    <location>
        <begin position="137"/>
        <end position="158"/>
    </location>
</feature>
<evidence type="ECO:0000313" key="4">
    <source>
        <dbReference type="Proteomes" id="UP000031339"/>
    </source>
</evidence>
<accession>A0A0C1K849</accession>
<dbReference type="OrthoDB" id="2215986at2"/>
<evidence type="ECO:0000256" key="2">
    <source>
        <dbReference type="SAM" id="Phobius"/>
    </source>
</evidence>
<keyword evidence="2" id="KW-0812">Transmembrane</keyword>
<dbReference type="Proteomes" id="UP000031339">
    <property type="component" value="Unassembled WGS sequence"/>
</dbReference>
<comment type="caution">
    <text evidence="3">The sequence shown here is derived from an EMBL/GenBank/DDBJ whole genome shotgun (WGS) entry which is preliminary data.</text>
</comment>
<reference evidence="3 4" key="1">
    <citation type="submission" date="2014-12" db="EMBL/GenBank/DDBJ databases">
        <title>Partial genome sequence of Streptococcus constellatus KCOM 1650 (= ChDC B144).</title>
        <authorList>
            <person name="Kook J.-K."/>
            <person name="Park S.-N."/>
            <person name="Lim Y.K."/>
            <person name="Jo E."/>
        </authorList>
    </citation>
    <scope>NUCLEOTIDE SEQUENCE [LARGE SCALE GENOMIC DNA]</scope>
    <source>
        <strain evidence="3 4">KCOM 1650</strain>
    </source>
</reference>
<keyword evidence="2" id="KW-0472">Membrane</keyword>
<protein>
    <submittedName>
        <fullName evidence="3">Uncharacterized protein</fullName>
    </submittedName>
</protein>
<proteinExistence type="predicted"/>
<dbReference type="EMBL" id="JWIY01000001">
    <property type="protein sequence ID" value="KIC79041.1"/>
    <property type="molecule type" value="Genomic_DNA"/>
</dbReference>
<name>A0A0C1K849_STRCV</name>
<evidence type="ECO:0000256" key="1">
    <source>
        <dbReference type="SAM" id="MobiDB-lite"/>
    </source>
</evidence>